<dbReference type="Proteomes" id="UP000018888">
    <property type="component" value="Unassembled WGS sequence"/>
</dbReference>
<reference evidence="1 2" key="2">
    <citation type="journal article" date="2018" name="New Phytol.">
        <title>High intraspecific genome diversity in the model arbuscular mycorrhizal symbiont Rhizophagus irregularis.</title>
        <authorList>
            <person name="Chen E.C.H."/>
            <person name="Morin E."/>
            <person name="Beaudet D."/>
            <person name="Noel J."/>
            <person name="Yildirir G."/>
            <person name="Ndikumana S."/>
            <person name="Charron P."/>
            <person name="St-Onge C."/>
            <person name="Giorgi J."/>
            <person name="Kruger M."/>
            <person name="Marton T."/>
            <person name="Ropars J."/>
            <person name="Grigoriev I.V."/>
            <person name="Hainaut M."/>
            <person name="Henrissat B."/>
            <person name="Roux C."/>
            <person name="Martin F."/>
            <person name="Corradi N."/>
        </authorList>
    </citation>
    <scope>NUCLEOTIDE SEQUENCE [LARGE SCALE GENOMIC DNA]</scope>
    <source>
        <strain evidence="1 2">DAOM 197198</strain>
    </source>
</reference>
<protein>
    <submittedName>
        <fullName evidence="1">Uncharacterized protein</fullName>
    </submittedName>
</protein>
<evidence type="ECO:0000313" key="1">
    <source>
        <dbReference type="EMBL" id="POG79143.1"/>
    </source>
</evidence>
<dbReference type="EMBL" id="AUPC02000027">
    <property type="protein sequence ID" value="POG79143.1"/>
    <property type="molecule type" value="Genomic_DNA"/>
</dbReference>
<keyword evidence="2" id="KW-1185">Reference proteome</keyword>
<name>A0A2P4QNC7_RHIID</name>
<organism evidence="1 2">
    <name type="scientific">Rhizophagus irregularis (strain DAOM 181602 / DAOM 197198 / MUCL 43194)</name>
    <name type="common">Arbuscular mycorrhizal fungus</name>
    <name type="synonym">Glomus intraradices</name>
    <dbReference type="NCBI Taxonomy" id="747089"/>
    <lineage>
        <taxon>Eukaryota</taxon>
        <taxon>Fungi</taxon>
        <taxon>Fungi incertae sedis</taxon>
        <taxon>Mucoromycota</taxon>
        <taxon>Glomeromycotina</taxon>
        <taxon>Glomeromycetes</taxon>
        <taxon>Glomerales</taxon>
        <taxon>Glomeraceae</taxon>
        <taxon>Rhizophagus</taxon>
    </lineage>
</organism>
<evidence type="ECO:0000313" key="2">
    <source>
        <dbReference type="Proteomes" id="UP000018888"/>
    </source>
</evidence>
<reference evidence="1 2" key="1">
    <citation type="journal article" date="2013" name="Proc. Natl. Acad. Sci. U.S.A.">
        <title>Genome of an arbuscular mycorrhizal fungus provides insight into the oldest plant symbiosis.</title>
        <authorList>
            <person name="Tisserant E."/>
            <person name="Malbreil M."/>
            <person name="Kuo A."/>
            <person name="Kohler A."/>
            <person name="Symeonidi A."/>
            <person name="Balestrini R."/>
            <person name="Charron P."/>
            <person name="Duensing N."/>
            <person name="Frei Dit Frey N."/>
            <person name="Gianinazzi-Pearson V."/>
            <person name="Gilbert L.B."/>
            <person name="Handa Y."/>
            <person name="Herr J.R."/>
            <person name="Hijri M."/>
            <person name="Koul R."/>
            <person name="Kawaguchi M."/>
            <person name="Krajinski F."/>
            <person name="Lammers P.J."/>
            <person name="Masclaux F.G."/>
            <person name="Murat C."/>
            <person name="Morin E."/>
            <person name="Ndikumana S."/>
            <person name="Pagni M."/>
            <person name="Petitpierre D."/>
            <person name="Requena N."/>
            <person name="Rosikiewicz P."/>
            <person name="Riley R."/>
            <person name="Saito K."/>
            <person name="San Clemente H."/>
            <person name="Shapiro H."/>
            <person name="van Tuinen D."/>
            <person name="Becard G."/>
            <person name="Bonfante P."/>
            <person name="Paszkowski U."/>
            <person name="Shachar-Hill Y.Y."/>
            <person name="Tuskan G.A."/>
            <person name="Young P.W."/>
            <person name="Sanders I.R."/>
            <person name="Henrissat B."/>
            <person name="Rensing S.A."/>
            <person name="Grigoriev I.V."/>
            <person name="Corradi N."/>
            <person name="Roux C."/>
            <person name="Martin F."/>
        </authorList>
    </citation>
    <scope>NUCLEOTIDE SEQUENCE [LARGE SCALE GENOMIC DNA]</scope>
    <source>
        <strain evidence="1 2">DAOM 197198</strain>
    </source>
</reference>
<accession>A0A2P4QNC7</accession>
<proteinExistence type="predicted"/>
<sequence>MPHHIRIYVIPTLPQNKGWTSENNYIDEIIKETIYNAKLKYHNGFYPLFLEWIPFDKFKDMKQIGEGRFSKIKTHWNLYNLESNSLKFYRITKDSETKEFIFGVITTELSSGKPPFHKRKHVTSLVVLEMCNEFGIDVDKEETSDD</sequence>
<comment type="caution">
    <text evidence="1">The sequence shown here is derived from an EMBL/GenBank/DDBJ whole genome shotgun (WGS) entry which is preliminary data.</text>
</comment>
<gene>
    <name evidence="1" type="ORF">GLOIN_2v1472607</name>
</gene>
<dbReference type="AlphaFoldDB" id="A0A2P4QNC7"/>